<feature type="transmembrane region" description="Helical" evidence="1">
    <location>
        <begin position="75"/>
        <end position="92"/>
    </location>
</feature>
<feature type="transmembrane region" description="Helical" evidence="1">
    <location>
        <begin position="39"/>
        <end position="63"/>
    </location>
</feature>
<dbReference type="AlphaFoldDB" id="A0A285SG91"/>
<proteinExistence type="predicted"/>
<gene>
    <name evidence="2" type="ORF">SAMN05877831_10454</name>
</gene>
<name>A0A285SG91_9RHOB</name>
<keyword evidence="1" id="KW-1133">Transmembrane helix</keyword>
<keyword evidence="3" id="KW-1185">Reference proteome</keyword>
<reference evidence="3" key="1">
    <citation type="submission" date="2017-08" db="EMBL/GenBank/DDBJ databases">
        <authorList>
            <person name="Varghese N."/>
            <person name="Submissions S."/>
        </authorList>
    </citation>
    <scope>NUCLEOTIDE SEQUENCE [LARGE SCALE GENOMIC DNA]</scope>
    <source>
        <strain evidence="3">JA276</strain>
    </source>
</reference>
<keyword evidence="1" id="KW-0472">Membrane</keyword>
<protein>
    <submittedName>
        <fullName evidence="2">Uncharacterized protein</fullName>
    </submittedName>
</protein>
<dbReference type="EMBL" id="OBMT01000004">
    <property type="protein sequence ID" value="SOC04885.1"/>
    <property type="molecule type" value="Genomic_DNA"/>
</dbReference>
<feature type="transmembrane region" description="Helical" evidence="1">
    <location>
        <begin position="98"/>
        <end position="120"/>
    </location>
</feature>
<evidence type="ECO:0000313" key="2">
    <source>
        <dbReference type="EMBL" id="SOC04885.1"/>
    </source>
</evidence>
<accession>A0A285SG91</accession>
<keyword evidence="1" id="KW-0812">Transmembrane</keyword>
<evidence type="ECO:0000256" key="1">
    <source>
        <dbReference type="SAM" id="Phobius"/>
    </source>
</evidence>
<sequence>MSELNEEQLAALERERAQIFMPRWFGDLLGARLSFGDTFWLGLFGVLMFVVPGVVLISGLLYAQATALMVPFLKLIAGLYSLWALLILRALITRGGRGGWAVTGYVLTVMIAAGALLTAATL</sequence>
<dbReference type="OrthoDB" id="7689850at2"/>
<dbReference type="Proteomes" id="UP000219111">
    <property type="component" value="Unassembled WGS sequence"/>
</dbReference>
<dbReference type="RefSeq" id="WP_097069634.1">
    <property type="nucleotide sequence ID" value="NZ_OBMT01000004.1"/>
</dbReference>
<evidence type="ECO:0000313" key="3">
    <source>
        <dbReference type="Proteomes" id="UP000219111"/>
    </source>
</evidence>
<organism evidence="2 3">
    <name type="scientific">Rhodobacter maris</name>
    <dbReference type="NCBI Taxonomy" id="446682"/>
    <lineage>
        <taxon>Bacteria</taxon>
        <taxon>Pseudomonadati</taxon>
        <taxon>Pseudomonadota</taxon>
        <taxon>Alphaproteobacteria</taxon>
        <taxon>Rhodobacterales</taxon>
        <taxon>Rhodobacter group</taxon>
        <taxon>Rhodobacter</taxon>
    </lineage>
</organism>